<evidence type="ECO:0000259" key="2">
    <source>
        <dbReference type="Pfam" id="PF06580"/>
    </source>
</evidence>
<dbReference type="RefSeq" id="WP_074780637.1">
    <property type="nucleotide sequence ID" value="NZ_FOHT01000017.1"/>
</dbReference>
<dbReference type="PANTHER" id="PTHR34220:SF7">
    <property type="entry name" value="SENSOR HISTIDINE KINASE YPDA"/>
    <property type="match status" value="1"/>
</dbReference>
<dbReference type="SUPFAM" id="SSF55874">
    <property type="entry name" value="ATPase domain of HSP90 chaperone/DNA topoisomerase II/histidine kinase"/>
    <property type="match status" value="1"/>
</dbReference>
<evidence type="ECO:0000313" key="4">
    <source>
        <dbReference type="Proteomes" id="UP000181981"/>
    </source>
</evidence>
<organism evidence="3 4">
    <name type="scientific">Draconibacterium orientale</name>
    <dbReference type="NCBI Taxonomy" id="1168034"/>
    <lineage>
        <taxon>Bacteria</taxon>
        <taxon>Pseudomonadati</taxon>
        <taxon>Bacteroidota</taxon>
        <taxon>Bacteroidia</taxon>
        <taxon>Marinilabiliales</taxon>
        <taxon>Prolixibacteraceae</taxon>
        <taxon>Draconibacterium</taxon>
    </lineage>
</organism>
<gene>
    <name evidence="3" type="ORF">SAMN05444285_11741</name>
</gene>
<keyword evidence="1" id="KW-0472">Membrane</keyword>
<keyword evidence="3" id="KW-0418">Kinase</keyword>
<keyword evidence="1" id="KW-0812">Transmembrane</keyword>
<dbReference type="GO" id="GO:0000155">
    <property type="term" value="F:phosphorelay sensor kinase activity"/>
    <property type="evidence" value="ECO:0007669"/>
    <property type="project" value="InterPro"/>
</dbReference>
<dbReference type="AlphaFoldDB" id="A0A1I0FPG6"/>
<keyword evidence="1" id="KW-1133">Transmembrane helix</keyword>
<keyword evidence="3" id="KW-0808">Transferase</keyword>
<sequence length="353" mass="41435">MRKHLLNKRNKIFGHILFWMTSVVFLCFLFFIYSREFNLTSIAKSVVINAGFSVAVYLNLNILIPRFLIRKQYIYYIFWLVVLLSFSSLLVQFLIVFPLRQFLEVSEQLQSLSTETHSAFFFATLFYIGITTFLKLFKDWLSLQDLNYKLAKTEKGKLEAELKSLKGQLNPHFLFNSLNNIYSLSLINSEKVPDLILRLSDLMRHIIYESKDNFISLRKEIEFVDNFIALQRIRVTENTLINYEKPQITSSSYIAPLLFEPFIDNAFKHGLPGTENDYINISFSINDDWLNFNLENNFAEPENFDSKNSGIGIANVKQRLKHLYHANDYQLDIKQEESTYSVHLRLKLKDHGN</sequence>
<feature type="domain" description="Signal transduction histidine kinase internal region" evidence="2">
    <location>
        <begin position="160"/>
        <end position="237"/>
    </location>
</feature>
<feature type="transmembrane region" description="Helical" evidence="1">
    <location>
        <begin position="46"/>
        <end position="64"/>
    </location>
</feature>
<feature type="transmembrane region" description="Helical" evidence="1">
    <location>
        <begin position="76"/>
        <end position="99"/>
    </location>
</feature>
<name>A0A1I0FPG6_9BACT</name>
<dbReference type="PANTHER" id="PTHR34220">
    <property type="entry name" value="SENSOR HISTIDINE KINASE YPDA"/>
    <property type="match status" value="1"/>
</dbReference>
<dbReference type="Pfam" id="PF06580">
    <property type="entry name" value="His_kinase"/>
    <property type="match status" value="1"/>
</dbReference>
<evidence type="ECO:0000313" key="3">
    <source>
        <dbReference type="EMBL" id="SET59470.1"/>
    </source>
</evidence>
<dbReference type="InterPro" id="IPR036890">
    <property type="entry name" value="HATPase_C_sf"/>
</dbReference>
<protein>
    <submittedName>
        <fullName evidence="3">Histidine kinase</fullName>
    </submittedName>
</protein>
<dbReference type="InterPro" id="IPR050640">
    <property type="entry name" value="Bact_2-comp_sensor_kinase"/>
</dbReference>
<feature type="transmembrane region" description="Helical" evidence="1">
    <location>
        <begin position="12"/>
        <end position="34"/>
    </location>
</feature>
<proteinExistence type="predicted"/>
<accession>A0A1I0FPG6</accession>
<dbReference type="OrthoDB" id="9809908at2"/>
<dbReference type="GO" id="GO:0016020">
    <property type="term" value="C:membrane"/>
    <property type="evidence" value="ECO:0007669"/>
    <property type="project" value="InterPro"/>
</dbReference>
<dbReference type="Gene3D" id="3.30.565.10">
    <property type="entry name" value="Histidine kinase-like ATPase, C-terminal domain"/>
    <property type="match status" value="1"/>
</dbReference>
<feature type="transmembrane region" description="Helical" evidence="1">
    <location>
        <begin position="119"/>
        <end position="137"/>
    </location>
</feature>
<dbReference type="EMBL" id="FOHT01000017">
    <property type="protein sequence ID" value="SET59470.1"/>
    <property type="molecule type" value="Genomic_DNA"/>
</dbReference>
<dbReference type="InterPro" id="IPR010559">
    <property type="entry name" value="Sig_transdc_His_kin_internal"/>
</dbReference>
<reference evidence="3 4" key="1">
    <citation type="submission" date="2016-10" db="EMBL/GenBank/DDBJ databases">
        <authorList>
            <person name="de Groot N.N."/>
        </authorList>
    </citation>
    <scope>NUCLEOTIDE SEQUENCE [LARGE SCALE GENOMIC DNA]</scope>
    <source>
        <strain evidence="3 4">DSM 25947</strain>
    </source>
</reference>
<evidence type="ECO:0000256" key="1">
    <source>
        <dbReference type="SAM" id="Phobius"/>
    </source>
</evidence>
<dbReference type="Proteomes" id="UP000181981">
    <property type="component" value="Unassembled WGS sequence"/>
</dbReference>